<organism evidence="2 3">
    <name type="scientific">Rousettus aegyptiacus</name>
    <name type="common">Egyptian fruit bat</name>
    <name type="synonym">Pteropus aegyptiacus</name>
    <dbReference type="NCBI Taxonomy" id="9407"/>
    <lineage>
        <taxon>Eukaryota</taxon>
        <taxon>Metazoa</taxon>
        <taxon>Chordata</taxon>
        <taxon>Craniata</taxon>
        <taxon>Vertebrata</taxon>
        <taxon>Euteleostomi</taxon>
        <taxon>Mammalia</taxon>
        <taxon>Eutheria</taxon>
        <taxon>Laurasiatheria</taxon>
        <taxon>Chiroptera</taxon>
        <taxon>Yinpterochiroptera</taxon>
        <taxon>Pteropodoidea</taxon>
        <taxon>Pteropodidae</taxon>
        <taxon>Rousettinae</taxon>
        <taxon>Rousettus</taxon>
    </lineage>
</organism>
<sequence>MLQQEGRPMAVCLGAYHVCLRAVGRTLPSGEKKVGGSCVQMTDSKNGPLGVRTRLLTCSDWRPTKNTSLQGLPAATLPYEVIPEFNFKFTIEEQFLHLFIIFICLSHCGDFCLFICIFVT</sequence>
<dbReference type="Proteomes" id="UP000593571">
    <property type="component" value="Unassembled WGS sequence"/>
</dbReference>
<evidence type="ECO:0000313" key="3">
    <source>
        <dbReference type="Proteomes" id="UP000593571"/>
    </source>
</evidence>
<protein>
    <submittedName>
        <fullName evidence="2">Uncharacterized protein</fullName>
    </submittedName>
</protein>
<keyword evidence="1" id="KW-0812">Transmembrane</keyword>
<gene>
    <name evidence="2" type="ORF">HJG63_011949</name>
</gene>
<keyword evidence="3" id="KW-1185">Reference proteome</keyword>
<dbReference type="EMBL" id="JACASE010000007">
    <property type="protein sequence ID" value="KAF6447507.1"/>
    <property type="molecule type" value="Genomic_DNA"/>
</dbReference>
<name>A0A7J8FIE9_ROUAE</name>
<keyword evidence="1" id="KW-0472">Membrane</keyword>
<comment type="caution">
    <text evidence="2">The sequence shown here is derived from an EMBL/GenBank/DDBJ whole genome shotgun (WGS) entry which is preliminary data.</text>
</comment>
<feature type="transmembrane region" description="Helical" evidence="1">
    <location>
        <begin position="95"/>
        <end position="119"/>
    </location>
</feature>
<dbReference type="AlphaFoldDB" id="A0A7J8FIE9"/>
<proteinExistence type="predicted"/>
<accession>A0A7J8FIE9</accession>
<evidence type="ECO:0000256" key="1">
    <source>
        <dbReference type="SAM" id="Phobius"/>
    </source>
</evidence>
<reference evidence="2 3" key="1">
    <citation type="journal article" date="2020" name="Nature">
        <title>Six reference-quality genomes reveal evolution of bat adaptations.</title>
        <authorList>
            <person name="Jebb D."/>
            <person name="Huang Z."/>
            <person name="Pippel M."/>
            <person name="Hughes G.M."/>
            <person name="Lavrichenko K."/>
            <person name="Devanna P."/>
            <person name="Winkler S."/>
            <person name="Jermiin L.S."/>
            <person name="Skirmuntt E.C."/>
            <person name="Katzourakis A."/>
            <person name="Burkitt-Gray L."/>
            <person name="Ray D.A."/>
            <person name="Sullivan K.A.M."/>
            <person name="Roscito J.G."/>
            <person name="Kirilenko B.M."/>
            <person name="Davalos L.M."/>
            <person name="Corthals A.P."/>
            <person name="Power M.L."/>
            <person name="Jones G."/>
            <person name="Ransome R.D."/>
            <person name="Dechmann D.K.N."/>
            <person name="Locatelli A.G."/>
            <person name="Puechmaille S.J."/>
            <person name="Fedrigo O."/>
            <person name="Jarvis E.D."/>
            <person name="Hiller M."/>
            <person name="Vernes S.C."/>
            <person name="Myers E.W."/>
            <person name="Teeling E.C."/>
        </authorList>
    </citation>
    <scope>NUCLEOTIDE SEQUENCE [LARGE SCALE GENOMIC DNA]</scope>
    <source>
        <strain evidence="2">MRouAeg1</strain>
        <tissue evidence="2">Muscle</tissue>
    </source>
</reference>
<evidence type="ECO:0000313" key="2">
    <source>
        <dbReference type="EMBL" id="KAF6447507.1"/>
    </source>
</evidence>
<keyword evidence="1" id="KW-1133">Transmembrane helix</keyword>